<reference evidence="1 2" key="2">
    <citation type="submission" date="2018-06" db="EMBL/GenBank/DDBJ databases">
        <title>Metagenomic assembly of (sub)arctic Cyanobacteria and their associated microbiome from non-axenic cultures.</title>
        <authorList>
            <person name="Baurain D."/>
        </authorList>
    </citation>
    <scope>NUCLEOTIDE SEQUENCE [LARGE SCALE GENOMIC DNA]</scope>
    <source>
        <strain evidence="1">ULC129bin1</strain>
    </source>
</reference>
<dbReference type="AlphaFoldDB" id="A0A2W4TUZ9"/>
<protein>
    <submittedName>
        <fullName evidence="1">Uncharacterized protein</fullName>
    </submittedName>
</protein>
<comment type="caution">
    <text evidence="1">The sequence shown here is derived from an EMBL/GenBank/DDBJ whole genome shotgun (WGS) entry which is preliminary data.</text>
</comment>
<reference evidence="2" key="1">
    <citation type="submission" date="2018-04" db="EMBL/GenBank/DDBJ databases">
        <authorList>
            <person name="Cornet L."/>
        </authorList>
    </citation>
    <scope>NUCLEOTIDE SEQUENCE [LARGE SCALE GENOMIC DNA]</scope>
</reference>
<dbReference type="EMBL" id="QBMC01000142">
    <property type="protein sequence ID" value="PZO12672.1"/>
    <property type="molecule type" value="Genomic_DNA"/>
</dbReference>
<sequence>MIIIINFAMRSNHKKTLGKYNEKIEKASYKAKPEPHVAEVVANIDTLSAASSVSRAQTMNLLAPILLCQRLLS</sequence>
<accession>A0A2W4TUZ9</accession>
<gene>
    <name evidence="1" type="ORF">DCF25_17260</name>
</gene>
<name>A0A2W4TUZ9_9CYAN</name>
<dbReference type="Proteomes" id="UP000249354">
    <property type="component" value="Unassembled WGS sequence"/>
</dbReference>
<evidence type="ECO:0000313" key="2">
    <source>
        <dbReference type="Proteomes" id="UP000249354"/>
    </source>
</evidence>
<organism evidence="1 2">
    <name type="scientific">Leptolyngbya foveolarum</name>
    <dbReference type="NCBI Taxonomy" id="47253"/>
    <lineage>
        <taxon>Bacteria</taxon>
        <taxon>Bacillati</taxon>
        <taxon>Cyanobacteriota</taxon>
        <taxon>Cyanophyceae</taxon>
        <taxon>Leptolyngbyales</taxon>
        <taxon>Leptolyngbyaceae</taxon>
        <taxon>Leptolyngbya group</taxon>
        <taxon>Leptolyngbya</taxon>
    </lineage>
</organism>
<proteinExistence type="predicted"/>
<evidence type="ECO:0000313" key="1">
    <source>
        <dbReference type="EMBL" id="PZO12672.1"/>
    </source>
</evidence>